<dbReference type="RefSeq" id="WP_051461874.1">
    <property type="nucleotide sequence ID" value="NZ_CAMXCH010000001.1"/>
</dbReference>
<dbReference type="InterPro" id="IPR036986">
    <property type="entry name" value="S4_RNA-bd_sf"/>
</dbReference>
<gene>
    <name evidence="3" type="ORF">R83534S58_LOCUS344</name>
</gene>
<evidence type="ECO:0000259" key="2">
    <source>
        <dbReference type="SMART" id="SM00363"/>
    </source>
</evidence>
<reference evidence="3" key="1">
    <citation type="submission" date="2022-10" db="EMBL/GenBank/DDBJ databases">
        <authorList>
            <person name="Botero Cardona J."/>
        </authorList>
    </citation>
    <scope>NUCLEOTIDE SEQUENCE</scope>
    <source>
        <strain evidence="3">R-83534</strain>
    </source>
</reference>
<evidence type="ECO:0000313" key="4">
    <source>
        <dbReference type="Proteomes" id="UP001154272"/>
    </source>
</evidence>
<sequence length="93" mass="11020">MIDHDIDTQRIDIWLWHARIYKTRSISTRFVSQNIFRINACSVCKPAYQVKLNDILTFPWNDTIRVIKILNLTKQRVAGKNISLIYQEILENS</sequence>
<name>A0ABM9HJI6_9PROT</name>
<protein>
    <submittedName>
        <fullName evidence="3">Contains S4 domain (HslR) (PDB:3BBU)</fullName>
    </submittedName>
</protein>
<dbReference type="SUPFAM" id="SSF55174">
    <property type="entry name" value="Alpha-L RNA-binding motif"/>
    <property type="match status" value="1"/>
</dbReference>
<dbReference type="InterPro" id="IPR002942">
    <property type="entry name" value="S4_RNA-bd"/>
</dbReference>
<accession>A0ABM9HJI6</accession>
<keyword evidence="4" id="KW-1185">Reference proteome</keyword>
<dbReference type="PROSITE" id="PS50889">
    <property type="entry name" value="S4"/>
    <property type="match status" value="1"/>
</dbReference>
<comment type="caution">
    <text evidence="3">The sequence shown here is derived from an EMBL/GenBank/DDBJ whole genome shotgun (WGS) entry which is preliminary data.</text>
</comment>
<dbReference type="Gene3D" id="3.10.290.10">
    <property type="entry name" value="RNA-binding S4 domain"/>
    <property type="match status" value="1"/>
</dbReference>
<dbReference type="SMART" id="SM00363">
    <property type="entry name" value="S4"/>
    <property type="match status" value="1"/>
</dbReference>
<proteinExistence type="predicted"/>
<dbReference type="CDD" id="cd00165">
    <property type="entry name" value="S4"/>
    <property type="match status" value="1"/>
</dbReference>
<organism evidence="3 4">
    <name type="scientific">Commensalibacter papalotli</name>
    <name type="common">ex Botero et al. 2024</name>
    <dbReference type="NCBI Taxonomy" id="2972766"/>
    <lineage>
        <taxon>Bacteria</taxon>
        <taxon>Pseudomonadati</taxon>
        <taxon>Pseudomonadota</taxon>
        <taxon>Alphaproteobacteria</taxon>
        <taxon>Acetobacterales</taxon>
        <taxon>Acetobacteraceae</taxon>
    </lineage>
</organism>
<dbReference type="Pfam" id="PF01479">
    <property type="entry name" value="S4"/>
    <property type="match status" value="1"/>
</dbReference>
<dbReference type="Proteomes" id="UP001154272">
    <property type="component" value="Unassembled WGS sequence"/>
</dbReference>
<keyword evidence="1" id="KW-0694">RNA-binding</keyword>
<evidence type="ECO:0000313" key="3">
    <source>
        <dbReference type="EMBL" id="CAI3927878.1"/>
    </source>
</evidence>
<feature type="domain" description="RNA-binding S4" evidence="2">
    <location>
        <begin position="9"/>
        <end position="73"/>
    </location>
</feature>
<evidence type="ECO:0000256" key="1">
    <source>
        <dbReference type="PROSITE-ProRule" id="PRU00182"/>
    </source>
</evidence>
<dbReference type="EMBL" id="CAMXCH010000001">
    <property type="protein sequence ID" value="CAI3927878.1"/>
    <property type="molecule type" value="Genomic_DNA"/>
</dbReference>